<comment type="caution">
    <text evidence="4">The sequence shown here is derived from an EMBL/GenBank/DDBJ whole genome shotgun (WGS) entry which is preliminary data.</text>
</comment>
<dbReference type="PROSITE" id="PS50297">
    <property type="entry name" value="ANK_REP_REGION"/>
    <property type="match status" value="2"/>
</dbReference>
<dbReference type="Proteomes" id="UP001611075">
    <property type="component" value="Unassembled WGS sequence"/>
</dbReference>
<feature type="repeat" description="ANK" evidence="3">
    <location>
        <begin position="76"/>
        <end position="108"/>
    </location>
</feature>
<dbReference type="SMART" id="SM00248">
    <property type="entry name" value="ANK"/>
    <property type="match status" value="4"/>
</dbReference>
<name>A0ABW7SJA4_9ACTN</name>
<keyword evidence="2 3" id="KW-0040">ANK repeat</keyword>
<dbReference type="PANTHER" id="PTHR24171:SF8">
    <property type="entry name" value="BRCA1-ASSOCIATED RING DOMAIN PROTEIN 1"/>
    <property type="match status" value="1"/>
</dbReference>
<gene>
    <name evidence="4" type="ORF">ACH4OY_06430</name>
</gene>
<dbReference type="EMBL" id="JBIRPU010000003">
    <property type="protein sequence ID" value="MFI0792322.1"/>
    <property type="molecule type" value="Genomic_DNA"/>
</dbReference>
<sequence length="143" mass="15066">MNLRQRKKCTKRLMEAVRREDAAAVSVLLRAGADPNVPDRDRTTPLYQASVNGAAELVRVLLAAGAVPDSESGRGTEGTPLCAAAAWGHNTVVHLLLVHGADPNLREDQGTGYSPLDWALRGDHSQAAGILVAAGAKRAAHTD</sequence>
<dbReference type="SUPFAM" id="SSF48403">
    <property type="entry name" value="Ankyrin repeat"/>
    <property type="match status" value="1"/>
</dbReference>
<evidence type="ECO:0000256" key="1">
    <source>
        <dbReference type="ARBA" id="ARBA00022737"/>
    </source>
</evidence>
<dbReference type="InterPro" id="IPR002110">
    <property type="entry name" value="Ankyrin_rpt"/>
</dbReference>
<feature type="repeat" description="ANK" evidence="3">
    <location>
        <begin position="41"/>
        <end position="73"/>
    </location>
</feature>
<dbReference type="InterPro" id="IPR036770">
    <property type="entry name" value="Ankyrin_rpt-contain_sf"/>
</dbReference>
<dbReference type="PROSITE" id="PS50088">
    <property type="entry name" value="ANK_REPEAT"/>
    <property type="match status" value="2"/>
</dbReference>
<reference evidence="4 5" key="1">
    <citation type="submission" date="2024-10" db="EMBL/GenBank/DDBJ databases">
        <title>The Natural Products Discovery Center: Release of the First 8490 Sequenced Strains for Exploring Actinobacteria Biosynthetic Diversity.</title>
        <authorList>
            <person name="Kalkreuter E."/>
            <person name="Kautsar S.A."/>
            <person name="Yang D."/>
            <person name="Bader C.D."/>
            <person name="Teijaro C.N."/>
            <person name="Fluegel L."/>
            <person name="Davis C.M."/>
            <person name="Simpson J.R."/>
            <person name="Lauterbach L."/>
            <person name="Steele A.D."/>
            <person name="Gui C."/>
            <person name="Meng S."/>
            <person name="Li G."/>
            <person name="Viehrig K."/>
            <person name="Ye F."/>
            <person name="Su P."/>
            <person name="Kiefer A.F."/>
            <person name="Nichols A."/>
            <person name="Cepeda A.J."/>
            <person name="Yan W."/>
            <person name="Fan B."/>
            <person name="Jiang Y."/>
            <person name="Adhikari A."/>
            <person name="Zheng C.-J."/>
            <person name="Schuster L."/>
            <person name="Cowan T.M."/>
            <person name="Smanski M.J."/>
            <person name="Chevrette M.G."/>
            <person name="De Carvalho L.P.S."/>
            <person name="Shen B."/>
        </authorList>
    </citation>
    <scope>NUCLEOTIDE SEQUENCE [LARGE SCALE GENOMIC DNA]</scope>
    <source>
        <strain evidence="4 5">NPDC021253</strain>
    </source>
</reference>
<proteinExistence type="predicted"/>
<dbReference type="RefSeq" id="WP_396676967.1">
    <property type="nucleotide sequence ID" value="NZ_JBIRPU010000003.1"/>
</dbReference>
<dbReference type="Gene3D" id="1.25.40.20">
    <property type="entry name" value="Ankyrin repeat-containing domain"/>
    <property type="match status" value="1"/>
</dbReference>
<dbReference type="PANTHER" id="PTHR24171">
    <property type="entry name" value="ANKYRIN REPEAT DOMAIN-CONTAINING PROTEIN 39-RELATED"/>
    <property type="match status" value="1"/>
</dbReference>
<evidence type="ECO:0000256" key="3">
    <source>
        <dbReference type="PROSITE-ProRule" id="PRU00023"/>
    </source>
</evidence>
<dbReference type="Pfam" id="PF12796">
    <property type="entry name" value="Ank_2"/>
    <property type="match status" value="1"/>
</dbReference>
<protein>
    <submittedName>
        <fullName evidence="4">Ankyrin repeat domain-containing protein</fullName>
    </submittedName>
</protein>
<organism evidence="4 5">
    <name type="scientific">Micromonospora rubida</name>
    <dbReference type="NCBI Taxonomy" id="2697657"/>
    <lineage>
        <taxon>Bacteria</taxon>
        <taxon>Bacillati</taxon>
        <taxon>Actinomycetota</taxon>
        <taxon>Actinomycetes</taxon>
        <taxon>Micromonosporales</taxon>
        <taxon>Micromonosporaceae</taxon>
        <taxon>Micromonospora</taxon>
    </lineage>
</organism>
<accession>A0ABW7SJA4</accession>
<keyword evidence="5" id="KW-1185">Reference proteome</keyword>
<keyword evidence="1" id="KW-0677">Repeat</keyword>
<evidence type="ECO:0000256" key="2">
    <source>
        <dbReference type="ARBA" id="ARBA00023043"/>
    </source>
</evidence>
<evidence type="ECO:0000313" key="4">
    <source>
        <dbReference type="EMBL" id="MFI0792322.1"/>
    </source>
</evidence>
<dbReference type="PRINTS" id="PR01415">
    <property type="entry name" value="ANKYRIN"/>
</dbReference>
<evidence type="ECO:0000313" key="5">
    <source>
        <dbReference type="Proteomes" id="UP001611075"/>
    </source>
</evidence>